<dbReference type="Pfam" id="PF12900">
    <property type="entry name" value="Pyridox_ox_2"/>
    <property type="match status" value="1"/>
</dbReference>
<accession>A0A3B0T063</accession>
<dbReference type="SUPFAM" id="SSF50475">
    <property type="entry name" value="FMN-binding split barrel"/>
    <property type="match status" value="1"/>
</dbReference>
<evidence type="ECO:0000313" key="2">
    <source>
        <dbReference type="EMBL" id="VAW09463.1"/>
    </source>
</evidence>
<dbReference type="PANTHER" id="PTHR34071">
    <property type="entry name" value="5-NITROIMIDAZOLE ANTIBIOTICS RESISTANCE PROTEIN, NIMA-FAMILY-RELATED PROTEIN-RELATED"/>
    <property type="match status" value="1"/>
</dbReference>
<evidence type="ECO:0000256" key="1">
    <source>
        <dbReference type="SAM" id="MobiDB-lite"/>
    </source>
</evidence>
<feature type="region of interest" description="Disordered" evidence="1">
    <location>
        <begin position="194"/>
        <end position="216"/>
    </location>
</feature>
<reference evidence="2" key="1">
    <citation type="submission" date="2018-06" db="EMBL/GenBank/DDBJ databases">
        <authorList>
            <person name="Zhirakovskaya E."/>
        </authorList>
    </citation>
    <scope>NUCLEOTIDE SEQUENCE</scope>
</reference>
<dbReference type="EMBL" id="UOEK01000584">
    <property type="protein sequence ID" value="VAW09463.1"/>
    <property type="molecule type" value="Genomic_DNA"/>
</dbReference>
<dbReference type="AlphaFoldDB" id="A0A3B0T063"/>
<organism evidence="2">
    <name type="scientific">hydrothermal vent metagenome</name>
    <dbReference type="NCBI Taxonomy" id="652676"/>
    <lineage>
        <taxon>unclassified sequences</taxon>
        <taxon>metagenomes</taxon>
        <taxon>ecological metagenomes</taxon>
    </lineage>
</organism>
<name>A0A3B0T063_9ZZZZ</name>
<protein>
    <submittedName>
        <fullName evidence="2">Pyridoxamine 5'-phosphate oxidase-related, FMN-binding</fullName>
    </submittedName>
</protein>
<dbReference type="InterPro" id="IPR024747">
    <property type="entry name" value="Pyridox_Oxase-rel"/>
</dbReference>
<dbReference type="InterPro" id="IPR012349">
    <property type="entry name" value="Split_barrel_FMN-bd"/>
</dbReference>
<proteinExistence type="predicted"/>
<dbReference type="Gene3D" id="2.30.110.10">
    <property type="entry name" value="Electron Transport, Fmn-binding Protein, Chain A"/>
    <property type="match status" value="1"/>
</dbReference>
<gene>
    <name evidence="2" type="ORF">MNBD_ACTINO02-2199</name>
</gene>
<sequence length="216" mass="23229">MVSTPTSRSEIRRLPERGAYDRATIDAILDAGIVCHVGFVADGTPVVIPTLYARRDDQVLFHGSAASRMLRGLASGLELCLTVTHVDAIVLARSAFHHSLNYRSVVLFGVATEIVDLDERAAALDYITESLVPGRVGYVRPMTDKEVRGTKVLALPIAEASAKIRSGPPKDEPEDEDSELWAGIIPVSYGIGDPEPDAVTSASTPMPRHVADWSLG</sequence>
<dbReference type="PANTHER" id="PTHR34071:SF2">
    <property type="entry name" value="FLAVIN-NUCLEOTIDE-BINDING PROTEIN"/>
    <property type="match status" value="1"/>
</dbReference>